<dbReference type="InterPro" id="IPR011013">
    <property type="entry name" value="Gal_mutarotase_sf_dom"/>
</dbReference>
<keyword evidence="6" id="KW-0597">Phosphoprotein</keyword>
<dbReference type="PANTHER" id="PTHR10091:SF0">
    <property type="entry name" value="GALACTOSE MUTAROTASE"/>
    <property type="match status" value="1"/>
</dbReference>
<dbReference type="UniPathway" id="UPA00242"/>
<evidence type="ECO:0000256" key="8">
    <source>
        <dbReference type="ARBA" id="ARBA00023277"/>
    </source>
</evidence>
<evidence type="ECO:0000256" key="9">
    <source>
        <dbReference type="PIRNR" id="PIRNR005096"/>
    </source>
</evidence>
<evidence type="ECO:0000256" key="4">
    <source>
        <dbReference type="ARBA" id="ARBA00011245"/>
    </source>
</evidence>
<evidence type="ECO:0000256" key="11">
    <source>
        <dbReference type="PIRSR" id="PIRSR005096-2"/>
    </source>
</evidence>
<dbReference type="GO" id="GO:0033499">
    <property type="term" value="P:galactose catabolic process via UDP-galactose, Leloir pathway"/>
    <property type="evidence" value="ECO:0007669"/>
    <property type="project" value="TreeGrafter"/>
</dbReference>
<dbReference type="EMBL" id="NIGF01000009">
    <property type="protein sequence ID" value="PQV63711.1"/>
    <property type="molecule type" value="Genomic_DNA"/>
</dbReference>
<evidence type="ECO:0000256" key="13">
    <source>
        <dbReference type="SAM" id="SignalP"/>
    </source>
</evidence>
<feature type="binding site" evidence="12">
    <location>
        <begin position="207"/>
        <end position="209"/>
    </location>
    <ligand>
        <name>beta-D-galactose</name>
        <dbReference type="ChEBI" id="CHEBI:27667"/>
    </ligand>
</feature>
<comment type="similarity">
    <text evidence="3 9">Belongs to the aldose epimerase family.</text>
</comment>
<sequence length="378" mass="41358">MNAKNFAALGALTPLFYFVAAPASAAPSTISQKAFGTLKNGQKITLFTLTNSQGARAEIMNYGAIIRSLSVRDRAGKFGDVVLGFDTLDQYVKGDAYFGTVAGRYANRIAKGRFTLDGKTYKLATNNGPNHLHGGKVGFDRRVWRAMPFKTKSGPALELRLFSPAGEEGYPGNVHTRVIYTLDNTNQLRVDYRATTDAPTLFNPTQHSYFNLGGAGNGTILYHNLMLNANRYTPIDKTSIPLGNLPRVAGTPFDFRRSLPIGARINQNNQQLKNGAGYDHNFVLNGKNGVMKLAARVEEPVSGRVLTVSTTEPGLQLYTGNFLKDVKGKGGKIYPYRGGFALEAQKFPDSPNHPKFPTSVLRPGQSYRQTTIYAFSTR</sequence>
<dbReference type="GO" id="GO:0005737">
    <property type="term" value="C:cytoplasm"/>
    <property type="evidence" value="ECO:0007669"/>
    <property type="project" value="UniProtKB-SubCell"/>
</dbReference>
<evidence type="ECO:0000256" key="3">
    <source>
        <dbReference type="ARBA" id="ARBA00006206"/>
    </source>
</evidence>
<dbReference type="FunFam" id="2.70.98.10:FF:000003">
    <property type="entry name" value="Aldose 1-epimerase"/>
    <property type="match status" value="1"/>
</dbReference>
<evidence type="ECO:0000256" key="10">
    <source>
        <dbReference type="PIRSR" id="PIRSR005096-1"/>
    </source>
</evidence>
<keyword evidence="5" id="KW-0963">Cytoplasm</keyword>
<dbReference type="NCBIfam" id="NF008277">
    <property type="entry name" value="PRK11055.1"/>
    <property type="match status" value="1"/>
</dbReference>
<comment type="caution">
    <text evidence="14">The sequence shown here is derived from an EMBL/GenBank/DDBJ whole genome shotgun (WGS) entry which is preliminary data.</text>
</comment>
<comment type="catalytic activity">
    <reaction evidence="9">
        <text>alpha-D-glucose = beta-D-glucose</text>
        <dbReference type="Rhea" id="RHEA:10264"/>
        <dbReference type="ChEBI" id="CHEBI:15903"/>
        <dbReference type="ChEBI" id="CHEBI:17925"/>
        <dbReference type="EC" id="5.1.3.3"/>
    </reaction>
</comment>
<dbReference type="CDD" id="cd09019">
    <property type="entry name" value="galactose_mutarotase_like"/>
    <property type="match status" value="1"/>
</dbReference>
<dbReference type="InterPro" id="IPR008183">
    <property type="entry name" value="Aldose_1/G6P_1-epimerase"/>
</dbReference>
<dbReference type="GO" id="GO:0030246">
    <property type="term" value="F:carbohydrate binding"/>
    <property type="evidence" value="ECO:0007669"/>
    <property type="project" value="InterPro"/>
</dbReference>
<dbReference type="InParanoid" id="A0A2S8SSC9"/>
<dbReference type="GO" id="GO:0004034">
    <property type="term" value="F:aldose 1-epimerase activity"/>
    <property type="evidence" value="ECO:0007669"/>
    <property type="project" value="UniProtKB-EC"/>
</dbReference>
<feature type="signal peptide" evidence="13">
    <location>
        <begin position="1"/>
        <end position="25"/>
    </location>
</feature>
<evidence type="ECO:0000256" key="1">
    <source>
        <dbReference type="ARBA" id="ARBA00004496"/>
    </source>
</evidence>
<evidence type="ECO:0000256" key="2">
    <source>
        <dbReference type="ARBA" id="ARBA00005028"/>
    </source>
</evidence>
<dbReference type="SUPFAM" id="SSF74650">
    <property type="entry name" value="Galactose mutarotase-like"/>
    <property type="match status" value="1"/>
</dbReference>
<proteinExistence type="inferred from homology"/>
<dbReference type="GO" id="GO:0006006">
    <property type="term" value="P:glucose metabolic process"/>
    <property type="evidence" value="ECO:0007669"/>
    <property type="project" value="TreeGrafter"/>
</dbReference>
<dbReference type="InterPro" id="IPR047215">
    <property type="entry name" value="Galactose_mutarotase-like"/>
</dbReference>
<keyword evidence="15" id="KW-1185">Reference proteome</keyword>
<gene>
    <name evidence="14" type="ORF">B1R32_10950</name>
</gene>
<dbReference type="PANTHER" id="PTHR10091">
    <property type="entry name" value="ALDOSE-1-EPIMERASE"/>
    <property type="match status" value="1"/>
</dbReference>
<feature type="active site" description="Proton acceptor" evidence="10">
    <location>
        <position position="343"/>
    </location>
</feature>
<dbReference type="Gene3D" id="2.70.98.10">
    <property type="match status" value="1"/>
</dbReference>
<keyword evidence="7 9" id="KW-0413">Isomerase</keyword>
<evidence type="ECO:0000313" key="15">
    <source>
        <dbReference type="Proteomes" id="UP000237684"/>
    </source>
</evidence>
<dbReference type="AlphaFoldDB" id="A0A2S8SSC9"/>
<feature type="chain" id="PRO_5015667475" description="Aldose 1-epimerase" evidence="13">
    <location>
        <begin position="26"/>
        <end position="378"/>
    </location>
</feature>
<comment type="subcellular location">
    <subcellularLocation>
        <location evidence="1">Cytoplasm</location>
    </subcellularLocation>
</comment>
<dbReference type="InterPro" id="IPR015443">
    <property type="entry name" value="Aldose_1-epimerase"/>
</dbReference>
<keyword evidence="13" id="KW-0732">Signal</keyword>
<evidence type="ECO:0000256" key="5">
    <source>
        <dbReference type="ARBA" id="ARBA00022490"/>
    </source>
</evidence>
<dbReference type="RefSeq" id="WP_202973491.1">
    <property type="nucleotide sequence ID" value="NZ_NIGF01000009.1"/>
</dbReference>
<organism evidence="14 15">
    <name type="scientific">Abditibacterium utsteinense</name>
    <dbReference type="NCBI Taxonomy" id="1960156"/>
    <lineage>
        <taxon>Bacteria</taxon>
        <taxon>Pseudomonadati</taxon>
        <taxon>Abditibacteriota</taxon>
        <taxon>Abditibacteriia</taxon>
        <taxon>Abditibacteriales</taxon>
        <taxon>Abditibacteriaceae</taxon>
        <taxon>Abditibacterium</taxon>
    </lineage>
</organism>
<dbReference type="PIRSF" id="PIRSF005096">
    <property type="entry name" value="GALM"/>
    <property type="match status" value="1"/>
</dbReference>
<dbReference type="InterPro" id="IPR014718">
    <property type="entry name" value="GH-type_carb-bd"/>
</dbReference>
<name>A0A2S8SSC9_9BACT</name>
<feature type="active site" description="Proton donor" evidence="10">
    <location>
        <position position="207"/>
    </location>
</feature>
<dbReference type="Proteomes" id="UP000237684">
    <property type="component" value="Unassembled WGS sequence"/>
</dbReference>
<dbReference type="EC" id="5.1.3.3" evidence="9"/>
<evidence type="ECO:0000256" key="12">
    <source>
        <dbReference type="PIRSR" id="PIRSR005096-3"/>
    </source>
</evidence>
<comment type="subunit">
    <text evidence="4">Monomer.</text>
</comment>
<feature type="binding site" evidence="12">
    <location>
        <begin position="107"/>
        <end position="108"/>
    </location>
    <ligand>
        <name>beta-D-galactose</name>
        <dbReference type="ChEBI" id="CHEBI:27667"/>
    </ligand>
</feature>
<evidence type="ECO:0000256" key="7">
    <source>
        <dbReference type="ARBA" id="ARBA00023235"/>
    </source>
</evidence>
<reference evidence="14 15" key="1">
    <citation type="journal article" date="2018" name="Syst. Appl. Microbiol.">
        <title>Abditibacterium utsteinense sp. nov., the first cultivated member of candidate phylum FBP, isolated from ice-free Antarctic soil samples.</title>
        <authorList>
            <person name="Tahon G."/>
            <person name="Tytgat B."/>
            <person name="Lebbe L."/>
            <person name="Carlier A."/>
            <person name="Willems A."/>
        </authorList>
    </citation>
    <scope>NUCLEOTIDE SEQUENCE [LARGE SCALE GENOMIC DNA]</scope>
    <source>
        <strain evidence="14 15">LMG 29911</strain>
    </source>
</reference>
<evidence type="ECO:0000313" key="14">
    <source>
        <dbReference type="EMBL" id="PQV63711.1"/>
    </source>
</evidence>
<protein>
    <recommendedName>
        <fullName evidence="9">Aldose 1-epimerase</fullName>
        <ecNumber evidence="9">5.1.3.3</ecNumber>
    </recommendedName>
</protein>
<dbReference type="Pfam" id="PF01263">
    <property type="entry name" value="Aldose_epim"/>
    <property type="match status" value="1"/>
</dbReference>
<evidence type="ECO:0000256" key="6">
    <source>
        <dbReference type="ARBA" id="ARBA00022553"/>
    </source>
</evidence>
<feature type="binding site" evidence="11">
    <location>
        <position position="279"/>
    </location>
    <ligand>
        <name>beta-D-galactose</name>
        <dbReference type="ChEBI" id="CHEBI:27667"/>
    </ligand>
</feature>
<keyword evidence="8 9" id="KW-0119">Carbohydrate metabolism</keyword>
<comment type="pathway">
    <text evidence="2 9">Carbohydrate metabolism; hexose metabolism.</text>
</comment>
<accession>A0A2S8SSC9</accession>